<feature type="compositionally biased region" description="Polar residues" evidence="1">
    <location>
        <begin position="72"/>
        <end position="83"/>
    </location>
</feature>
<dbReference type="EMBL" id="GG692435">
    <property type="protein sequence ID" value="EER37414.1"/>
    <property type="molecule type" value="Genomic_DNA"/>
</dbReference>
<name>C6HQE7_AJECH</name>
<gene>
    <name evidence="2" type="ORF">HCDG_08865</name>
</gene>
<proteinExistence type="predicted"/>
<protein>
    <submittedName>
        <fullName evidence="2">Uncharacterized protein</fullName>
    </submittedName>
</protein>
<dbReference type="Proteomes" id="UP000002624">
    <property type="component" value="Unassembled WGS sequence"/>
</dbReference>
<feature type="compositionally biased region" description="Basic residues" evidence="1">
    <location>
        <begin position="93"/>
        <end position="102"/>
    </location>
</feature>
<feature type="region of interest" description="Disordered" evidence="1">
    <location>
        <begin position="50"/>
        <end position="104"/>
    </location>
</feature>
<evidence type="ECO:0000313" key="2">
    <source>
        <dbReference type="EMBL" id="EER37414.1"/>
    </source>
</evidence>
<sequence length="123" mass="14497">MRKDGSEEHAYHYFVFLLNGGKRREEKVKIYTRYYHYHYHYHYHATQGRERQFRTSSARAAEGRSQEFAEVPQQQGASKQSLARKQADPSLSCKKKRGGRKSKSQDWFGWWCLNCGFPAASKD</sequence>
<dbReference type="AlphaFoldDB" id="C6HQE7"/>
<dbReference type="VEuPathDB" id="FungiDB:HCDG_08865"/>
<evidence type="ECO:0000313" key="3">
    <source>
        <dbReference type="Proteomes" id="UP000002624"/>
    </source>
</evidence>
<evidence type="ECO:0000256" key="1">
    <source>
        <dbReference type="SAM" id="MobiDB-lite"/>
    </source>
</evidence>
<accession>C6HQE7</accession>
<organism evidence="2 3">
    <name type="scientific">Ajellomyces capsulatus (strain H143)</name>
    <name type="common">Darling's disease fungus</name>
    <name type="synonym">Histoplasma capsulatum</name>
    <dbReference type="NCBI Taxonomy" id="544712"/>
    <lineage>
        <taxon>Eukaryota</taxon>
        <taxon>Fungi</taxon>
        <taxon>Dikarya</taxon>
        <taxon>Ascomycota</taxon>
        <taxon>Pezizomycotina</taxon>
        <taxon>Eurotiomycetes</taxon>
        <taxon>Eurotiomycetidae</taxon>
        <taxon>Onygenales</taxon>
        <taxon>Ajellomycetaceae</taxon>
        <taxon>Histoplasma</taxon>
    </lineage>
</organism>
<reference evidence="3" key="1">
    <citation type="submission" date="2009-05" db="EMBL/GenBank/DDBJ databases">
        <title>The genome sequence of Ajellomyces capsulatus strain H143.</title>
        <authorList>
            <person name="Champion M."/>
            <person name="Cuomo C.A."/>
            <person name="Ma L.-J."/>
            <person name="Henn M.R."/>
            <person name="Sil A."/>
            <person name="Goldman B."/>
            <person name="Young S.K."/>
            <person name="Kodira C.D."/>
            <person name="Zeng Q."/>
            <person name="Koehrsen M."/>
            <person name="Alvarado L."/>
            <person name="Berlin A.M."/>
            <person name="Borenstein D."/>
            <person name="Chen Z."/>
            <person name="Engels R."/>
            <person name="Freedman E."/>
            <person name="Gellesch M."/>
            <person name="Goldberg J."/>
            <person name="Griggs A."/>
            <person name="Gujja S."/>
            <person name="Heiman D.I."/>
            <person name="Hepburn T.A."/>
            <person name="Howarth C."/>
            <person name="Jen D."/>
            <person name="Larson L."/>
            <person name="Lewis B."/>
            <person name="Mehta T."/>
            <person name="Park D."/>
            <person name="Pearson M."/>
            <person name="Roberts A."/>
            <person name="Saif S."/>
            <person name="Shea T.D."/>
            <person name="Shenoy N."/>
            <person name="Sisk P."/>
            <person name="Stolte C."/>
            <person name="Sykes S."/>
            <person name="Walk T."/>
            <person name="White J."/>
            <person name="Yandava C."/>
            <person name="Klein B."/>
            <person name="McEwen J.G."/>
            <person name="Puccia R."/>
            <person name="Goldman G.H."/>
            <person name="Felipe M.S."/>
            <person name="Nino-Vega G."/>
            <person name="San-Blas G."/>
            <person name="Taylor J.W."/>
            <person name="Mendoza L."/>
            <person name="Galagan J.E."/>
            <person name="Nusbaum C."/>
            <person name="Birren B.W."/>
        </authorList>
    </citation>
    <scope>NUCLEOTIDE SEQUENCE [LARGE SCALE GENOMIC DNA]</scope>
    <source>
        <strain evidence="3">H143</strain>
    </source>
</reference>
<dbReference type="HOGENOM" id="CLU_2014593_0_0_1"/>